<evidence type="ECO:0000256" key="1">
    <source>
        <dbReference type="SAM" id="MobiDB-lite"/>
    </source>
</evidence>
<accession>A0ABD5S579</accession>
<sequence>MHRRAFLALAGAGLAAGCLGGDGDSTTGEPSTQTNRSGTSGSTGGNGGDPTTETADGGETATGSETANGNGTEPQTEPNTTVADV</sequence>
<comment type="caution">
    <text evidence="2">The sequence shown here is derived from an EMBL/GenBank/DDBJ whole genome shotgun (WGS) entry which is preliminary data.</text>
</comment>
<feature type="region of interest" description="Disordered" evidence="1">
    <location>
        <begin position="15"/>
        <end position="85"/>
    </location>
</feature>
<proteinExistence type="predicted"/>
<gene>
    <name evidence="2" type="ORF">ACFQE1_20835</name>
</gene>
<dbReference type="AlphaFoldDB" id="A0ABD5S579"/>
<feature type="compositionally biased region" description="Low complexity" evidence="1">
    <location>
        <begin position="31"/>
        <end position="40"/>
    </location>
</feature>
<dbReference type="PROSITE" id="PS51257">
    <property type="entry name" value="PROKAR_LIPOPROTEIN"/>
    <property type="match status" value="1"/>
</dbReference>
<name>A0ABD5S579_9EURY</name>
<dbReference type="Proteomes" id="UP001596328">
    <property type="component" value="Unassembled WGS sequence"/>
</dbReference>
<keyword evidence="3" id="KW-1185">Reference proteome</keyword>
<evidence type="ECO:0000313" key="2">
    <source>
        <dbReference type="EMBL" id="MFC6726771.1"/>
    </source>
</evidence>
<dbReference type="EMBL" id="JBHSWU010001379">
    <property type="protein sequence ID" value="MFC6726771.1"/>
    <property type="molecule type" value="Genomic_DNA"/>
</dbReference>
<reference evidence="2 3" key="1">
    <citation type="journal article" date="2019" name="Int. J. Syst. Evol. Microbiol.">
        <title>The Global Catalogue of Microorganisms (GCM) 10K type strain sequencing project: providing services to taxonomists for standard genome sequencing and annotation.</title>
        <authorList>
            <consortium name="The Broad Institute Genomics Platform"/>
            <consortium name="The Broad Institute Genome Sequencing Center for Infectious Disease"/>
            <person name="Wu L."/>
            <person name="Ma J."/>
        </authorList>
    </citation>
    <scope>NUCLEOTIDE SEQUENCE [LARGE SCALE GENOMIC DNA]</scope>
    <source>
        <strain evidence="2 3">NBRC 111368</strain>
    </source>
</reference>
<feature type="compositionally biased region" description="Low complexity" evidence="1">
    <location>
        <begin position="49"/>
        <end position="69"/>
    </location>
</feature>
<organism evidence="2 3">
    <name type="scientific">Halobium palmae</name>
    <dbReference type="NCBI Taxonomy" id="1776492"/>
    <lineage>
        <taxon>Archaea</taxon>
        <taxon>Methanobacteriati</taxon>
        <taxon>Methanobacteriota</taxon>
        <taxon>Stenosarchaea group</taxon>
        <taxon>Halobacteria</taxon>
        <taxon>Halobacteriales</taxon>
        <taxon>Haloferacaceae</taxon>
        <taxon>Halobium</taxon>
    </lineage>
</organism>
<feature type="compositionally biased region" description="Polar residues" evidence="1">
    <location>
        <begin position="70"/>
        <end position="85"/>
    </location>
</feature>
<evidence type="ECO:0000313" key="3">
    <source>
        <dbReference type="Proteomes" id="UP001596328"/>
    </source>
</evidence>
<feature type="non-terminal residue" evidence="2">
    <location>
        <position position="85"/>
    </location>
</feature>
<protein>
    <submittedName>
        <fullName evidence="2">DUF192 domain-containing protein</fullName>
    </submittedName>
</protein>